<keyword evidence="2" id="KW-1185">Reference proteome</keyword>
<proteinExistence type="predicted"/>
<organism evidence="1 2">
    <name type="scientific">Macrococcoides goetzii</name>
    <dbReference type="NCBI Taxonomy" id="1891097"/>
    <lineage>
        <taxon>Bacteria</taxon>
        <taxon>Bacillati</taxon>
        <taxon>Bacillota</taxon>
        <taxon>Bacilli</taxon>
        <taxon>Bacillales</taxon>
        <taxon>Staphylococcaceae</taxon>
        <taxon>Macrococcoides</taxon>
    </lineage>
</organism>
<gene>
    <name evidence="1" type="ORF">BFS35_002710</name>
</gene>
<dbReference type="RefSeq" id="WP_099578084.1">
    <property type="nucleotide sequence ID" value="NZ_MJBI02000001.1"/>
</dbReference>
<evidence type="ECO:0000313" key="1">
    <source>
        <dbReference type="EMBL" id="RAI82614.1"/>
    </source>
</evidence>
<dbReference type="Proteomes" id="UP000229523">
    <property type="component" value="Unassembled WGS sequence"/>
</dbReference>
<dbReference type="AlphaFoldDB" id="A0A2G5NUP9"/>
<evidence type="ECO:0000313" key="2">
    <source>
        <dbReference type="Proteomes" id="UP000229523"/>
    </source>
</evidence>
<sequence length="98" mass="11981">MYEIITIRADYEGWWLFEDYREKATEIKSFSQLSEAKSYYNEQLVMLRQHFCNELVGKYDIHAFYNNCEIEFCEDCDDDVQIFHSVLFLDNGEIYQYR</sequence>
<reference evidence="1 2" key="1">
    <citation type="journal article" date="2018" name="Front. Microbiol.">
        <title>Description and Comparative Genomics of Macrococcus caseolyticus subsp. hominis subsp. nov., Macrococcus goetzii sp. nov., Macrococcus epidermidis sp. nov., and Macrococcus bohemicus sp. nov., Novel Macrococci From Human Clinical Material With Virulence Potential and Suspected Uptake of Foreign DNA by Natural Transformation.</title>
        <authorList>
            <person name="Maslanova I."/>
            <person name="Wertheimer Z."/>
            <person name="Sedlacek I."/>
            <person name="Svec P."/>
            <person name="Indrakova A."/>
            <person name="Kovarovic V."/>
            <person name="Schumann P."/>
            <person name="Sproer C."/>
            <person name="Kralova S."/>
            <person name="Sedo O."/>
            <person name="Kristofova L."/>
            <person name="Vrbovska V."/>
            <person name="Fuzik T."/>
            <person name="Petras P."/>
            <person name="Zdrahal Z."/>
            <person name="Ruzickova V."/>
            <person name="Doskar J."/>
            <person name="Pantucek R."/>
        </authorList>
    </citation>
    <scope>NUCLEOTIDE SEQUENCE [LARGE SCALE GENOMIC DNA]</scope>
    <source>
        <strain evidence="1 2">CCM 4927</strain>
    </source>
</reference>
<comment type="caution">
    <text evidence="1">The sequence shown here is derived from an EMBL/GenBank/DDBJ whole genome shotgun (WGS) entry which is preliminary data.</text>
</comment>
<dbReference type="EMBL" id="MJBI02000001">
    <property type="protein sequence ID" value="RAI82614.1"/>
    <property type="molecule type" value="Genomic_DNA"/>
</dbReference>
<dbReference type="Pfam" id="PF06279">
    <property type="entry name" value="DUF1033"/>
    <property type="match status" value="1"/>
</dbReference>
<name>A0A2G5NUP9_9STAP</name>
<protein>
    <submittedName>
        <fullName evidence="1">DUF1033 family protein</fullName>
    </submittedName>
</protein>
<dbReference type="InterPro" id="IPR010434">
    <property type="entry name" value="DUF1033"/>
</dbReference>
<accession>A0A2G5NUP9</accession>